<feature type="compositionally biased region" description="Polar residues" evidence="1">
    <location>
        <begin position="175"/>
        <end position="197"/>
    </location>
</feature>
<feature type="compositionally biased region" description="Polar residues" evidence="1">
    <location>
        <begin position="817"/>
        <end position="830"/>
    </location>
</feature>
<feature type="region of interest" description="Disordered" evidence="1">
    <location>
        <begin position="1088"/>
        <end position="1122"/>
    </location>
</feature>
<feature type="compositionally biased region" description="Basic and acidic residues" evidence="1">
    <location>
        <begin position="375"/>
        <end position="390"/>
    </location>
</feature>
<feature type="region of interest" description="Disordered" evidence="1">
    <location>
        <begin position="275"/>
        <end position="311"/>
    </location>
</feature>
<sequence>MEAARGDAVGEEAVEESGPSVTPPQLSASCVVVGYLFKRKGGDAHRRTTLGGLLQFNRRYFSIDFRKLCIYYASESTSKRVSVPINFNEIESVRVLEDAAPIPEDKRMGTACNYGFQVCTASRVLELYSETAPDMQAWIKVFEAARHRSNASVPPPLPPAEERPSSDHHVPPSPLSSFATPTPSSLNRTPTSGILSSMIPSVTTRHLTVPFVMEGGQMAPLVSVPSSAGGLYRRGVSLPLREAAQKGVRSGAKMVRGIWDQVHTFGVDVVEKVREKSRERARRRTYGCGGSGPSGRPPRPPPASPHQPPAADRGVFEQLARQHELAQRAEETAAQTAPTPSAHEGETQTPTDKTKADEKPTEQAPPAVQPPPPPLEKERVSALQERRSDWTDISLGPRRGSFFPAFAEGNEGNGGNGDGAGGDGGMTLPRDSRASAGSDGLDRDFLRVPPTSTDLLEFHEEIELERDGPSQHVSLDQAAQPPPAPPPASSSAIDKLDQDFSGLVAKLPAPQPPSHPDSDEEFKSPVSSCQIFPEMPQAHSLSAAKREDPAPPPRAPRMSECIPEGDEEEDEEEQEEGQEEDSTEQQGEGDGGAMQEAEAGPDLPPIEEDAAEDAEGEGADAEPPEGLAVEPQGAVEEEDEGTGEEQFAEQVRELEGEGETSQEGGVGQPIQDGACDEDAEDVVSRPSAKEGWVTFASDDHIDALHHPLPSEPPRASADKHPASLMPSLFHRLSRAQSSPLATDDAFEQLSGSFRPDVRLDVLPPPIQKQEQGVRVEEVDQPGQESEERHRAPCTRVPQLPSKIAQLTRVPRDVSSPAALTSHSVSFKTGLSSPRSYINEIWASARGQEEDDQKDREVEVIEGKEGYGYCEDTPEGTPPPRRPAPPMRLGGSANRAAAGERGEGGDMGYGTTRDEWRPKALQQTVVEPERDFVESPRPIERDPRPSTRSVNEVLASLEKTLNTEDTSGLDAPLGNLSLSRAAKSALYQRFLRDPLLSSSPTAKEEANISTSTSTGATTQPLGTSMRLRATTGASLSMPPSKLQAPLIYPSASSSRPTLKPLGATRTDDIETLGRRPILGGLHDGSSLASRLGYGASPGRRGYDGRGIRESGPSEGEGGRVGVGGTLGRAGVGLGAVVTTDASAGKQCSSMMDKYPSLLRRGTDRRPRYTLQEDEDDEDEFYDADSPHEDPGSH</sequence>
<name>A0A0G4GEH3_VITBC</name>
<feature type="compositionally biased region" description="Low complexity" evidence="1">
    <location>
        <begin position="886"/>
        <end position="896"/>
    </location>
</feature>
<feature type="region of interest" description="Disordered" evidence="1">
    <location>
        <begin position="1"/>
        <end position="22"/>
    </location>
</feature>
<feature type="compositionally biased region" description="Basic and acidic residues" evidence="1">
    <location>
        <begin position="456"/>
        <end position="469"/>
    </location>
</feature>
<protein>
    <recommendedName>
        <fullName evidence="2">PH domain-containing protein</fullName>
    </recommendedName>
</protein>
<organism evidence="3 4">
    <name type="scientific">Vitrella brassicaformis (strain CCMP3155)</name>
    <dbReference type="NCBI Taxonomy" id="1169540"/>
    <lineage>
        <taxon>Eukaryota</taxon>
        <taxon>Sar</taxon>
        <taxon>Alveolata</taxon>
        <taxon>Colpodellida</taxon>
        <taxon>Vitrellaceae</taxon>
        <taxon>Vitrella</taxon>
    </lineage>
</organism>
<feature type="compositionally biased region" description="Basic and acidic residues" evidence="1">
    <location>
        <begin position="352"/>
        <end position="361"/>
    </location>
</feature>
<feature type="region of interest" description="Disordered" evidence="1">
    <location>
        <begin position="756"/>
        <end position="830"/>
    </location>
</feature>
<feature type="compositionally biased region" description="Acidic residues" evidence="1">
    <location>
        <begin position="635"/>
        <end position="647"/>
    </location>
</feature>
<feature type="region of interest" description="Disordered" evidence="1">
    <location>
        <begin position="1142"/>
        <end position="1192"/>
    </location>
</feature>
<dbReference type="PROSITE" id="PS50003">
    <property type="entry name" value="PH_DOMAIN"/>
    <property type="match status" value="1"/>
</dbReference>
<dbReference type="InParanoid" id="A0A0G4GEH3"/>
<feature type="compositionally biased region" description="Gly residues" evidence="1">
    <location>
        <begin position="411"/>
        <end position="425"/>
    </location>
</feature>
<dbReference type="Gene3D" id="2.30.29.30">
    <property type="entry name" value="Pleckstrin-homology domain (PH domain)/Phosphotyrosine-binding domain (PTB)"/>
    <property type="match status" value="1"/>
</dbReference>
<feature type="compositionally biased region" description="Acidic residues" evidence="1">
    <location>
        <begin position="1170"/>
        <end position="1181"/>
    </location>
</feature>
<feature type="region of interest" description="Disordered" evidence="1">
    <location>
        <begin position="323"/>
        <end position="694"/>
    </location>
</feature>
<dbReference type="PROSITE" id="PS51257">
    <property type="entry name" value="PROKAR_LIPOPROTEIN"/>
    <property type="match status" value="1"/>
</dbReference>
<feature type="region of interest" description="Disordered" evidence="1">
    <location>
        <begin position="150"/>
        <end position="197"/>
    </location>
</feature>
<evidence type="ECO:0000313" key="4">
    <source>
        <dbReference type="Proteomes" id="UP000041254"/>
    </source>
</evidence>
<feature type="region of interest" description="Disordered" evidence="1">
    <location>
        <begin position="996"/>
        <end position="1022"/>
    </location>
</feature>
<gene>
    <name evidence="3" type="ORF">Vbra_17514</name>
</gene>
<dbReference type="EMBL" id="CDMY01000635">
    <property type="protein sequence ID" value="CEM27541.1"/>
    <property type="molecule type" value="Genomic_DNA"/>
</dbReference>
<keyword evidence="4" id="KW-1185">Reference proteome</keyword>
<dbReference type="Proteomes" id="UP000041254">
    <property type="component" value="Unassembled WGS sequence"/>
</dbReference>
<dbReference type="InterPro" id="IPR011993">
    <property type="entry name" value="PH-like_dom_sf"/>
</dbReference>
<dbReference type="AlphaFoldDB" id="A0A0G4GEH3"/>
<feature type="compositionally biased region" description="Basic and acidic residues" evidence="1">
    <location>
        <begin position="1183"/>
        <end position="1192"/>
    </location>
</feature>
<feature type="compositionally biased region" description="Acidic residues" evidence="1">
    <location>
        <begin position="605"/>
        <end position="623"/>
    </location>
</feature>
<feature type="compositionally biased region" description="Polar residues" evidence="1">
    <location>
        <begin position="996"/>
        <end position="1021"/>
    </location>
</feature>
<evidence type="ECO:0000259" key="2">
    <source>
        <dbReference type="PROSITE" id="PS50003"/>
    </source>
</evidence>
<feature type="compositionally biased region" description="Basic and acidic residues" evidence="1">
    <location>
        <begin position="160"/>
        <end position="170"/>
    </location>
</feature>
<accession>A0A0G4GEH3</accession>
<feature type="compositionally biased region" description="Pro residues" evidence="1">
    <location>
        <begin position="875"/>
        <end position="885"/>
    </location>
</feature>
<feature type="compositionally biased region" description="Acidic residues" evidence="1">
    <location>
        <begin position="563"/>
        <end position="583"/>
    </location>
</feature>
<reference evidence="3 4" key="1">
    <citation type="submission" date="2014-11" db="EMBL/GenBank/DDBJ databases">
        <authorList>
            <person name="Zhu J."/>
            <person name="Qi W."/>
            <person name="Song R."/>
        </authorList>
    </citation>
    <scope>NUCLEOTIDE SEQUENCE [LARGE SCALE GENOMIC DNA]</scope>
</reference>
<feature type="domain" description="PH" evidence="2">
    <location>
        <begin position="29"/>
        <end position="147"/>
    </location>
</feature>
<dbReference type="VEuPathDB" id="CryptoDB:Vbra_17514"/>
<proteinExistence type="predicted"/>
<feature type="compositionally biased region" description="Basic and acidic residues" evidence="1">
    <location>
        <begin position="852"/>
        <end position="864"/>
    </location>
</feature>
<dbReference type="SMART" id="SM00233">
    <property type="entry name" value="PH"/>
    <property type="match status" value="1"/>
</dbReference>
<feature type="compositionally biased region" description="Low complexity" evidence="1">
    <location>
        <begin position="332"/>
        <end position="342"/>
    </location>
</feature>
<dbReference type="SUPFAM" id="SSF50729">
    <property type="entry name" value="PH domain-like"/>
    <property type="match status" value="1"/>
</dbReference>
<feature type="region of interest" description="Disordered" evidence="1">
    <location>
        <begin position="843"/>
        <end position="949"/>
    </location>
</feature>
<feature type="compositionally biased region" description="Gly residues" evidence="1">
    <location>
        <begin position="1113"/>
        <end position="1122"/>
    </location>
</feature>
<evidence type="ECO:0000313" key="3">
    <source>
        <dbReference type="EMBL" id="CEM27541.1"/>
    </source>
</evidence>
<evidence type="ECO:0000256" key="1">
    <source>
        <dbReference type="SAM" id="MobiDB-lite"/>
    </source>
</evidence>
<feature type="compositionally biased region" description="Pro residues" evidence="1">
    <location>
        <begin position="295"/>
        <end position="308"/>
    </location>
</feature>
<feature type="region of interest" description="Disordered" evidence="1">
    <location>
        <begin position="702"/>
        <end position="721"/>
    </location>
</feature>
<dbReference type="InterPro" id="IPR001849">
    <property type="entry name" value="PH_domain"/>
</dbReference>
<feature type="compositionally biased region" description="Basic and acidic residues" evidence="1">
    <location>
        <begin position="926"/>
        <end position="944"/>
    </location>
</feature>